<dbReference type="EMBL" id="CAJOBC010087566">
    <property type="protein sequence ID" value="CAF4358226.1"/>
    <property type="molecule type" value="Genomic_DNA"/>
</dbReference>
<dbReference type="AlphaFoldDB" id="A0A815SQ24"/>
<evidence type="ECO:0000313" key="3">
    <source>
        <dbReference type="EMBL" id="CAF3553555.1"/>
    </source>
</evidence>
<name>A0A815SQ24_9BILA</name>
<keyword evidence="5" id="KW-1185">Reference proteome</keyword>
<dbReference type="EMBL" id="CAJNOQ010022065">
    <property type="protein sequence ID" value="CAF1495775.1"/>
    <property type="molecule type" value="Genomic_DNA"/>
</dbReference>
<sequence>MVKMITDLLGQLTITDNGLELLCKALKDNIFDDNEFMEMICVTAVRVEDNILLDQLADVLAQMAFEKKTFEFIQNKILNDSSAVQFLKKFLWKIGKLIGQINVDNFDQSFAPFILHYVRLSTSLCES</sequence>
<evidence type="ECO:0000313" key="4">
    <source>
        <dbReference type="EMBL" id="CAF4358226.1"/>
    </source>
</evidence>
<protein>
    <submittedName>
        <fullName evidence="2">Uncharacterized protein</fullName>
    </submittedName>
</protein>
<comment type="caution">
    <text evidence="2">The sequence shown here is derived from an EMBL/GenBank/DDBJ whole genome shotgun (WGS) entry which is preliminary data.</text>
</comment>
<accession>A0A815SQ24</accession>
<dbReference type="Proteomes" id="UP000681722">
    <property type="component" value="Unassembled WGS sequence"/>
</dbReference>
<evidence type="ECO:0000313" key="2">
    <source>
        <dbReference type="EMBL" id="CAF1495775.1"/>
    </source>
</evidence>
<dbReference type="EMBL" id="CAJNOK010000743">
    <property type="protein sequence ID" value="CAF0772606.1"/>
    <property type="molecule type" value="Genomic_DNA"/>
</dbReference>
<evidence type="ECO:0000313" key="1">
    <source>
        <dbReference type="EMBL" id="CAF0772606.1"/>
    </source>
</evidence>
<dbReference type="OrthoDB" id="10026810at2759"/>
<reference evidence="2" key="1">
    <citation type="submission" date="2021-02" db="EMBL/GenBank/DDBJ databases">
        <authorList>
            <person name="Nowell W R."/>
        </authorList>
    </citation>
    <scope>NUCLEOTIDE SEQUENCE</scope>
</reference>
<gene>
    <name evidence="2" type="ORF">GPM918_LOCUS36459</name>
    <name evidence="1" type="ORF">OVA965_LOCUS3166</name>
    <name evidence="4" type="ORF">SRO942_LOCUS37197</name>
    <name evidence="3" type="ORF">TMI583_LOCUS3165</name>
</gene>
<evidence type="ECO:0000313" key="5">
    <source>
        <dbReference type="Proteomes" id="UP000663829"/>
    </source>
</evidence>
<dbReference type="EMBL" id="CAJOBA010000743">
    <property type="protein sequence ID" value="CAF3553555.1"/>
    <property type="molecule type" value="Genomic_DNA"/>
</dbReference>
<dbReference type="Proteomes" id="UP000677228">
    <property type="component" value="Unassembled WGS sequence"/>
</dbReference>
<proteinExistence type="predicted"/>
<dbReference type="Proteomes" id="UP000663829">
    <property type="component" value="Unassembled WGS sequence"/>
</dbReference>
<dbReference type="Proteomes" id="UP000682733">
    <property type="component" value="Unassembled WGS sequence"/>
</dbReference>
<organism evidence="2 5">
    <name type="scientific">Didymodactylos carnosus</name>
    <dbReference type="NCBI Taxonomy" id="1234261"/>
    <lineage>
        <taxon>Eukaryota</taxon>
        <taxon>Metazoa</taxon>
        <taxon>Spiralia</taxon>
        <taxon>Gnathifera</taxon>
        <taxon>Rotifera</taxon>
        <taxon>Eurotatoria</taxon>
        <taxon>Bdelloidea</taxon>
        <taxon>Philodinida</taxon>
        <taxon>Philodinidae</taxon>
        <taxon>Didymodactylos</taxon>
    </lineage>
</organism>